<reference evidence="5 6" key="1">
    <citation type="submission" date="2024-01" db="EMBL/GenBank/DDBJ databases">
        <title>Hyphobacterium bacterium isolated from marine sediment.</title>
        <authorList>
            <person name="Zhao S."/>
        </authorList>
    </citation>
    <scope>NUCLEOTIDE SEQUENCE [LARGE SCALE GENOMIC DNA]</scope>
    <source>
        <strain evidence="6">HN65</strain>
    </source>
</reference>
<evidence type="ECO:0000313" key="6">
    <source>
        <dbReference type="Proteomes" id="UP001354971"/>
    </source>
</evidence>
<protein>
    <submittedName>
        <fullName evidence="5">Efflux RND transporter periplasmic adaptor subunit</fullName>
    </submittedName>
</protein>
<evidence type="ECO:0000259" key="4">
    <source>
        <dbReference type="Pfam" id="PF25954"/>
    </source>
</evidence>
<evidence type="ECO:0000256" key="2">
    <source>
        <dbReference type="SAM" id="Coils"/>
    </source>
</evidence>
<accession>A0ABU7LPF5</accession>
<dbReference type="InterPro" id="IPR006143">
    <property type="entry name" value="RND_pump_MFP"/>
</dbReference>
<gene>
    <name evidence="5" type="ORF">V0U79_05455</name>
</gene>
<name>A0ABU7LPF5_9PROT</name>
<dbReference type="SUPFAM" id="SSF111369">
    <property type="entry name" value="HlyD-like secretion proteins"/>
    <property type="match status" value="1"/>
</dbReference>
<feature type="domain" description="Multidrug resistance protein MdtA-like barrel-sandwich hybrid" evidence="3">
    <location>
        <begin position="82"/>
        <end position="236"/>
    </location>
</feature>
<dbReference type="Pfam" id="PF25954">
    <property type="entry name" value="Beta-barrel_RND_2"/>
    <property type="match status" value="1"/>
</dbReference>
<dbReference type="Pfam" id="PF25917">
    <property type="entry name" value="BSH_RND"/>
    <property type="match status" value="1"/>
</dbReference>
<dbReference type="Gene3D" id="2.40.420.20">
    <property type="match status" value="1"/>
</dbReference>
<evidence type="ECO:0000256" key="1">
    <source>
        <dbReference type="ARBA" id="ARBA00009477"/>
    </source>
</evidence>
<dbReference type="EMBL" id="JAZDRP010000003">
    <property type="protein sequence ID" value="MEE2525805.1"/>
    <property type="molecule type" value="Genomic_DNA"/>
</dbReference>
<dbReference type="Gene3D" id="2.40.50.100">
    <property type="match status" value="2"/>
</dbReference>
<dbReference type="PANTHER" id="PTHR30469">
    <property type="entry name" value="MULTIDRUG RESISTANCE PROTEIN MDTA"/>
    <property type="match status" value="1"/>
</dbReference>
<evidence type="ECO:0000259" key="3">
    <source>
        <dbReference type="Pfam" id="PF25917"/>
    </source>
</evidence>
<feature type="domain" description="CusB-like beta-barrel" evidence="4">
    <location>
        <begin position="247"/>
        <end position="321"/>
    </location>
</feature>
<comment type="similarity">
    <text evidence="1">Belongs to the membrane fusion protein (MFP) (TC 8.A.1) family.</text>
</comment>
<keyword evidence="6" id="KW-1185">Reference proteome</keyword>
<dbReference type="Gene3D" id="2.40.30.170">
    <property type="match status" value="1"/>
</dbReference>
<dbReference type="InterPro" id="IPR058792">
    <property type="entry name" value="Beta-barrel_RND_2"/>
</dbReference>
<dbReference type="InterPro" id="IPR058625">
    <property type="entry name" value="MdtA-like_BSH"/>
</dbReference>
<comment type="caution">
    <text evidence="5">The sequence shown here is derived from an EMBL/GenBank/DDBJ whole genome shotgun (WGS) entry which is preliminary data.</text>
</comment>
<organism evidence="5 6">
    <name type="scientific">Hyphobacterium lacteum</name>
    <dbReference type="NCBI Taxonomy" id="3116575"/>
    <lineage>
        <taxon>Bacteria</taxon>
        <taxon>Pseudomonadati</taxon>
        <taxon>Pseudomonadota</taxon>
        <taxon>Alphaproteobacteria</taxon>
        <taxon>Maricaulales</taxon>
        <taxon>Maricaulaceae</taxon>
        <taxon>Hyphobacterium</taxon>
    </lineage>
</organism>
<evidence type="ECO:0000313" key="5">
    <source>
        <dbReference type="EMBL" id="MEE2525805.1"/>
    </source>
</evidence>
<dbReference type="Proteomes" id="UP001354971">
    <property type="component" value="Unassembled WGS sequence"/>
</dbReference>
<dbReference type="PANTHER" id="PTHR30469:SF33">
    <property type="entry name" value="SLR1207 PROTEIN"/>
    <property type="match status" value="1"/>
</dbReference>
<dbReference type="NCBIfam" id="TIGR01730">
    <property type="entry name" value="RND_mfp"/>
    <property type="match status" value="1"/>
</dbReference>
<dbReference type="RefSeq" id="WP_330198468.1">
    <property type="nucleotide sequence ID" value="NZ_JAZDRP010000003.1"/>
</dbReference>
<sequence>MQKSVFSLLTCMKGLSTYYTGYQITGDEMRVAAPLLALSSYALASCSPSAGASDPRYVTEAVSYGDIRDIVPAIGEIRPAGQVEVGAEITGRIIEILADFDDEVEEGQLLARIDPAPYEAGLAQAQASLRTANARVRAASAERDNAARELDRARQLQTRGTAPASLVEEYEFDLVAHEAQLAQARAEVELAESRVEQARIDLARTEIRSPINGFIQDRLIEVGQTVSAAQSTPTLFIVSSDLTNVVIEALVAENDIGRVEEGLEVRFTVEAYPGEEFYGISGPVRRSPRENGRFVSYPVLIEASDPEQRLLPGMTAAVEFVHDEARAVTRVRIEALSTFPVGWCPDEVTDEDINSLPGLQTSEMTASMRCAAAIGTLGGQIVRAGQRRLFVLEDGRPVMHRVRVGAEDDRYVEIVDGDIRIGDEVLIRDRERY</sequence>
<proteinExistence type="inferred from homology"/>
<keyword evidence="2" id="KW-0175">Coiled coil</keyword>
<feature type="coiled-coil region" evidence="2">
    <location>
        <begin position="122"/>
        <end position="208"/>
    </location>
</feature>